<evidence type="ECO:0000313" key="4">
    <source>
        <dbReference type="Proteomes" id="UP000193498"/>
    </source>
</evidence>
<dbReference type="GO" id="GO:0005261">
    <property type="term" value="F:monoatomic cation channel activity"/>
    <property type="evidence" value="ECO:0007669"/>
    <property type="project" value="TreeGrafter"/>
</dbReference>
<dbReference type="SUPFAM" id="SSF48371">
    <property type="entry name" value="ARM repeat"/>
    <property type="match status" value="2"/>
</dbReference>
<dbReference type="OrthoDB" id="5584001at2759"/>
<feature type="region of interest" description="Disordered" evidence="1">
    <location>
        <begin position="820"/>
        <end position="839"/>
    </location>
</feature>
<feature type="compositionally biased region" description="Basic and acidic residues" evidence="1">
    <location>
        <begin position="822"/>
        <end position="836"/>
    </location>
</feature>
<gene>
    <name evidence="3" type="ORF">K493DRAFT_362106</name>
</gene>
<dbReference type="InterPro" id="IPR016024">
    <property type="entry name" value="ARM-type_fold"/>
</dbReference>
<feature type="compositionally biased region" description="Low complexity" evidence="1">
    <location>
        <begin position="2008"/>
        <end position="2018"/>
    </location>
</feature>
<dbReference type="InterPro" id="IPR046460">
    <property type="entry name" value="UNC80_C"/>
</dbReference>
<protein>
    <recommendedName>
        <fullName evidence="2">Protein UNC80 C-terminal domain-containing protein</fullName>
    </recommendedName>
</protein>
<organism evidence="3 4">
    <name type="scientific">Basidiobolus meristosporus CBS 931.73</name>
    <dbReference type="NCBI Taxonomy" id="1314790"/>
    <lineage>
        <taxon>Eukaryota</taxon>
        <taxon>Fungi</taxon>
        <taxon>Fungi incertae sedis</taxon>
        <taxon>Zoopagomycota</taxon>
        <taxon>Entomophthoromycotina</taxon>
        <taxon>Basidiobolomycetes</taxon>
        <taxon>Basidiobolales</taxon>
        <taxon>Basidiobolaceae</taxon>
        <taxon>Basidiobolus</taxon>
    </lineage>
</organism>
<feature type="compositionally biased region" description="Polar residues" evidence="1">
    <location>
        <begin position="2178"/>
        <end position="2189"/>
    </location>
</feature>
<dbReference type="GO" id="GO:0055080">
    <property type="term" value="P:monoatomic cation homeostasis"/>
    <property type="evidence" value="ECO:0007669"/>
    <property type="project" value="TreeGrafter"/>
</dbReference>
<dbReference type="PANTHER" id="PTHR31781:SF1">
    <property type="entry name" value="PROTEIN UNC-80 HOMOLOG"/>
    <property type="match status" value="1"/>
</dbReference>
<feature type="non-terminal residue" evidence="3">
    <location>
        <position position="1"/>
    </location>
</feature>
<dbReference type="InParanoid" id="A0A1Y1X4J9"/>
<name>A0A1Y1X4J9_9FUNG</name>
<dbReference type="PANTHER" id="PTHR31781">
    <property type="entry name" value="UNC80"/>
    <property type="match status" value="1"/>
</dbReference>
<evidence type="ECO:0000313" key="3">
    <source>
        <dbReference type="EMBL" id="ORX80739.1"/>
    </source>
</evidence>
<keyword evidence="4" id="KW-1185">Reference proteome</keyword>
<feature type="compositionally biased region" description="Polar residues" evidence="1">
    <location>
        <begin position="38"/>
        <end position="60"/>
    </location>
</feature>
<dbReference type="Proteomes" id="UP000193498">
    <property type="component" value="Unassembled WGS sequence"/>
</dbReference>
<feature type="region of interest" description="Disordered" evidence="1">
    <location>
        <begin position="101"/>
        <end position="124"/>
    </location>
</feature>
<feature type="domain" description="Protein UNC80 C-terminal" evidence="2">
    <location>
        <begin position="1346"/>
        <end position="1510"/>
    </location>
</feature>
<evidence type="ECO:0000259" key="2">
    <source>
        <dbReference type="Pfam" id="PF20262"/>
    </source>
</evidence>
<feature type="region of interest" description="Disordered" evidence="1">
    <location>
        <begin position="2081"/>
        <end position="2195"/>
    </location>
</feature>
<reference evidence="3 4" key="1">
    <citation type="submission" date="2016-07" db="EMBL/GenBank/DDBJ databases">
        <title>Pervasive Adenine N6-methylation of Active Genes in Fungi.</title>
        <authorList>
            <consortium name="DOE Joint Genome Institute"/>
            <person name="Mondo S.J."/>
            <person name="Dannebaum R.O."/>
            <person name="Kuo R.C."/>
            <person name="Labutti K."/>
            <person name="Haridas S."/>
            <person name="Kuo A."/>
            <person name="Salamov A."/>
            <person name="Ahrendt S.R."/>
            <person name="Lipzen A."/>
            <person name="Sullivan W."/>
            <person name="Andreopoulos W.B."/>
            <person name="Clum A."/>
            <person name="Lindquist E."/>
            <person name="Daum C."/>
            <person name="Ramamoorthy G.K."/>
            <person name="Gryganskyi A."/>
            <person name="Culley D."/>
            <person name="Magnuson J.K."/>
            <person name="James T.Y."/>
            <person name="O'Malley M.A."/>
            <person name="Stajich J.E."/>
            <person name="Spatafora J.W."/>
            <person name="Visel A."/>
            <person name="Grigoriev I.V."/>
        </authorList>
    </citation>
    <scope>NUCLEOTIDE SEQUENCE [LARGE SCALE GENOMIC DNA]</scope>
    <source>
        <strain evidence="3 4">CBS 931.73</strain>
    </source>
</reference>
<feature type="region of interest" description="Disordered" evidence="1">
    <location>
        <begin position="1989"/>
        <end position="2018"/>
    </location>
</feature>
<feature type="compositionally biased region" description="Low complexity" evidence="1">
    <location>
        <begin position="2122"/>
        <end position="2135"/>
    </location>
</feature>
<dbReference type="STRING" id="1314790.A0A1Y1X4J9"/>
<feature type="region of interest" description="Disordered" evidence="1">
    <location>
        <begin position="1"/>
        <end position="66"/>
    </location>
</feature>
<feature type="domain" description="Protein UNC80 C-terminal" evidence="2">
    <location>
        <begin position="1101"/>
        <end position="1215"/>
    </location>
</feature>
<dbReference type="EMBL" id="MCFE01000730">
    <property type="protein sequence ID" value="ORX80739.1"/>
    <property type="molecule type" value="Genomic_DNA"/>
</dbReference>
<accession>A0A1Y1X4J9</accession>
<feature type="compositionally biased region" description="Polar residues" evidence="1">
    <location>
        <begin position="1989"/>
        <end position="2004"/>
    </location>
</feature>
<dbReference type="GO" id="GO:0034703">
    <property type="term" value="C:cation channel complex"/>
    <property type="evidence" value="ECO:0007669"/>
    <property type="project" value="TreeGrafter"/>
</dbReference>
<feature type="compositionally biased region" description="Polar residues" evidence="1">
    <location>
        <begin position="110"/>
        <end position="122"/>
    </location>
</feature>
<proteinExistence type="predicted"/>
<dbReference type="Pfam" id="PF20262">
    <property type="entry name" value="UNC80_C"/>
    <property type="match status" value="2"/>
</dbReference>
<comment type="caution">
    <text evidence="3">The sequence shown here is derived from an EMBL/GenBank/DDBJ whole genome shotgun (WGS) entry which is preliminary data.</text>
</comment>
<sequence length="2266" mass="257922">TAAIGGAQVSAAPRESSGPVELKASDGQKLLAIPTDETGPTESTSDQSPSLPSNSRQSVNFEERAPSGERAKDFLWFGASNQPKVREQGFQRDLEKYLFSGDKTHRNGTGPHNNAAASGNPSKSRDQWVSVGNLSISGQTNFSEELSLEKLWTILKRNKNSKATNVPYMAEILSELALPFYHEHVNVKDCMLALDIFEFLRTNFQFDDMGYHSIILWGAHRLTTKHILVKLRAFSIFETIFDSALNAPLYPLTVPVVHAIIHVLVFVLAVSLPAYSSNLVNNEENDRLREKTLSFVRALYENGLLTCMIYKNEGELIATNDPNNLRISDKDSIGRYVVIEGLVLCLRHYSAEVKKLVLTLLIEEFWTSLPHTPYYEHVLNLLFRSASRILSDPSTSATGGSADTTTNILLDMIVRLVYDKVPPRIEIKGPPETYGAMARFLITGLLSNQQVHQSIKASESISTPRRGSKDRAQSQLGYLLDSYLCNFWDAGRKEDIVNAVKDVISREKLLDIVGFYQHLIYEINPAIGAQVLQHTLPDVYMKLAGSALPAASSDLKELFLRLSVDHPIHFYKPFVSCVRTNSKKKIARFLHLFDSLQQLMTPEILLFRDVDLVVVLLLSNIRKETPNKREGAPSAKRESITLGQLVLMQEVIWSVQHLRETSGKSHDRDSKRVHRKFLVGLEKKLSKYLMAWSIADGAEIPTIFQTMLCRLFREIRLYTGYTARPIWMSKIIDWLDGTATQPKDDGSEASDLEISAADSNDLNYAKIKEAYEYQEESVPMIVQSSRSQTYSSAEVLNGWSSLGPATPSFEFTNLLWSSGTRESTRRERKETAHSEMNEEAAVKASDCPTLAQIQECTDIMGQMLRVAPTSNKNQAKTEKIESENHDLSSRIMELFVTVHQCIREDEVDRFVKHIWECGLADTRQLRLRASVFLLNYFAEKYTERIQAFIREKLYSQNEATRVDGITKLYVIFAQRLHISTQQYVHDPSHARPFRNLGSVLPFVPTDLGSPEPTAEISEWLLQLRNQGTSWKEIQMIQELGWKDDRQTEQDVDLRKSFTLLPTLYLNSAESFNDILTSNGIRLSSVVTVPILEILSVELLQLAFDSQSCVRAAANDVIFYCLRDDPNTFLKLYFERMTNSKVPQQQELLAKLHRIVVYHRKVPPEFSFSLFNYLLGYLRWYSRDVKNEGLEIFSYVAPLLAEIVPSTNQLSVREFRKNKLDVYYQPSGQLWFTDGSPATMFPRGDNIKLSPFDMDHFNIPSEVFYTATVRIGQTHFMSGLAKRYPHEIELMRKMVQLFTPIPWKSIQSSVWDGLDRFPEEEFFPKIAPYFQDLLDSPQWDAEASLSLRSISTLQCRAWLRYIEVLFRSVHSTYHDRQEFSRIIAGVNNVLDCHPNDLGLAAQAIVLYINSATKFERMFKSNRCYFLILPALFRSYCEAKTTETIRSSIEYAWGRFYEIHEESFIFQVMGSLVPIILKSFAKSKEFGTHLVNSFFRLMKVLREQPVSDRLGVSTSAITSEGDAGIYSTPEVQIKKITKASTSAAAVLRNTLPHRKSNFTTEDLFKLFMTIIAHDPGSLRAQQFVQILPHLLPLFVKESPEVRNLVIEGIVALVSVFHKFSRNSKPVSTGEKHDHFEPVDGMIYKAANEDLGVDQQSTTFNVNTNRKKNWKQNDHVVVKVEFLQLIQVYAQLGFPLSTLEYESLSAIIKSVLRDYNTIKGFVSSDWIRDFVIATILPLKNVEEARLAMAIMFKHLAPTMRTYQKSCDFSGILQCITFVVKRYHKRMNSDFYHMLLERFINPSFSIVLREEIGERHKHFVTFCETLVELFTVMTVYTKVDTFEELNKIIPTPITMRRIVIPICLKLDVSPYLSRTSPVFDKEGPRRAIHHWMNIIKFLTRNCLRAVDVLSKLSSLSNLQISAIPEASSTESVTQSLTQHTFSASAMLMLHFVALKIAMLRSESYLAIDAAIWADLAHFIHRLASTSQTIDATGDTQHSIWSPKPTTGSHDGPSSPTTPALPSPVQGFLPDPSVSLKPFEYVMWSFLEFLTLYQHPVFPYFQSYLHVKLQSNSGVVHFRNTVVKSMSPHRHQGSSTVDPTHQRPKWKSWGGSRPITSHGTPSRTERPTPSSTPLLNTTPSRIVEENPFQDPPTIHIESEPSFRKRRNSNLSVNTEPLGLSHYSAPNSPRTPNSTEPRRPSFDYVSSSVVTSNKLFDQTLRIIEAIEQYLGIHSPIKPFQSRIRSRTSNEAQQQLLEEMNLIIEFFPTLFRK</sequence>
<evidence type="ECO:0000256" key="1">
    <source>
        <dbReference type="SAM" id="MobiDB-lite"/>
    </source>
</evidence>